<dbReference type="InterPro" id="IPR016187">
    <property type="entry name" value="CTDL_fold"/>
</dbReference>
<proteinExistence type="predicted"/>
<sequence>MMAPALPKGENDASVKLLEGKVKHLDEEFTKQYKTVETLKRTMTELKDTLAKSVTSVFDEFEAKYVYLATMVKQNSNNIQNITDIVTAVVAGMSKPKVPTPTLPKVPTPSLPKEPTPSLPKEPTPSLPKVDPNGNGLVEECLNQHCFKVHKEPAIRDQAENICQQEGGHLVMAKSADLYDFVVHLKNQASPDRQFWFGAKYTDDRVWIYPDGKPVVDAVPWARNEPNDFNNYKCSHMVYGNKDDPGRKDLVADASCSSRFLFICERTTA</sequence>
<dbReference type="SUPFAM" id="SSF56436">
    <property type="entry name" value="C-type lectin-like"/>
    <property type="match status" value="1"/>
</dbReference>
<feature type="domain" description="C-type lectin" evidence="2">
    <location>
        <begin position="142"/>
        <end position="265"/>
    </location>
</feature>
<reference evidence="3" key="1">
    <citation type="submission" date="2022-01" db="EMBL/GenBank/DDBJ databases">
        <authorList>
            <person name="Braso-Vives M."/>
        </authorList>
    </citation>
    <scope>NUCLEOTIDE SEQUENCE</scope>
</reference>
<dbReference type="EMBL" id="OV696693">
    <property type="protein sequence ID" value="CAH1272385.1"/>
    <property type="molecule type" value="Genomic_DNA"/>
</dbReference>
<evidence type="ECO:0000313" key="4">
    <source>
        <dbReference type="Proteomes" id="UP000838412"/>
    </source>
</evidence>
<evidence type="ECO:0000259" key="2">
    <source>
        <dbReference type="PROSITE" id="PS50041"/>
    </source>
</evidence>
<organism evidence="3 4">
    <name type="scientific">Branchiostoma lanceolatum</name>
    <name type="common">Common lancelet</name>
    <name type="synonym">Amphioxus lanceolatum</name>
    <dbReference type="NCBI Taxonomy" id="7740"/>
    <lineage>
        <taxon>Eukaryota</taxon>
        <taxon>Metazoa</taxon>
        <taxon>Chordata</taxon>
        <taxon>Cephalochordata</taxon>
        <taxon>Leptocardii</taxon>
        <taxon>Amphioxiformes</taxon>
        <taxon>Branchiostomatidae</taxon>
        <taxon>Branchiostoma</taxon>
    </lineage>
</organism>
<dbReference type="PANTHER" id="PTHR22801:SF63">
    <property type="entry name" value="C-TYPE LECTIN DOMAIN-CONTAINING PROTEIN"/>
    <property type="match status" value="1"/>
</dbReference>
<dbReference type="CDD" id="cd00037">
    <property type="entry name" value="CLECT"/>
    <property type="match status" value="1"/>
</dbReference>
<dbReference type="PANTHER" id="PTHR22801">
    <property type="entry name" value="LITHOSTATHINE"/>
    <property type="match status" value="1"/>
</dbReference>
<accession>A0A8K0AAK7</accession>
<dbReference type="Proteomes" id="UP000838412">
    <property type="component" value="Chromosome 8"/>
</dbReference>
<protein>
    <submittedName>
        <fullName evidence="3">MRC1 protein</fullName>
    </submittedName>
</protein>
<dbReference type="Gene3D" id="3.10.100.10">
    <property type="entry name" value="Mannose-Binding Protein A, subunit A"/>
    <property type="match status" value="1"/>
</dbReference>
<feature type="region of interest" description="Disordered" evidence="1">
    <location>
        <begin position="98"/>
        <end position="128"/>
    </location>
</feature>
<dbReference type="AlphaFoldDB" id="A0A8K0AAK7"/>
<gene>
    <name evidence="3" type="primary">MRC1</name>
    <name evidence="3" type="ORF">BLAG_LOCUS24038</name>
</gene>
<dbReference type="InterPro" id="IPR016186">
    <property type="entry name" value="C-type_lectin-like/link_sf"/>
</dbReference>
<dbReference type="OrthoDB" id="6129709at2759"/>
<keyword evidence="4" id="KW-1185">Reference proteome</keyword>
<dbReference type="InterPro" id="IPR001304">
    <property type="entry name" value="C-type_lectin-like"/>
</dbReference>
<dbReference type="PROSITE" id="PS50041">
    <property type="entry name" value="C_TYPE_LECTIN_2"/>
    <property type="match status" value="1"/>
</dbReference>
<feature type="compositionally biased region" description="Pro residues" evidence="1">
    <location>
        <begin position="98"/>
        <end position="126"/>
    </location>
</feature>
<dbReference type="Pfam" id="PF00059">
    <property type="entry name" value="Lectin_C"/>
    <property type="match status" value="1"/>
</dbReference>
<dbReference type="InterPro" id="IPR050801">
    <property type="entry name" value="Ca-Dep_Lectins_ImmuneDev"/>
</dbReference>
<evidence type="ECO:0000313" key="3">
    <source>
        <dbReference type="EMBL" id="CAH1272385.1"/>
    </source>
</evidence>
<evidence type="ECO:0000256" key="1">
    <source>
        <dbReference type="SAM" id="MobiDB-lite"/>
    </source>
</evidence>
<dbReference type="SMART" id="SM00034">
    <property type="entry name" value="CLECT"/>
    <property type="match status" value="1"/>
</dbReference>
<name>A0A8K0AAK7_BRALA</name>